<dbReference type="EMBL" id="BFEA01000693">
    <property type="protein sequence ID" value="GBG88769.1"/>
    <property type="molecule type" value="Genomic_DNA"/>
</dbReference>
<evidence type="ECO:0000313" key="3">
    <source>
        <dbReference type="Proteomes" id="UP000265515"/>
    </source>
</evidence>
<feature type="compositionally biased region" description="Low complexity" evidence="1">
    <location>
        <begin position="94"/>
        <end position="107"/>
    </location>
</feature>
<dbReference type="Gramene" id="GBG88769">
    <property type="protein sequence ID" value="GBG88769"/>
    <property type="gene ID" value="CBR_g48387"/>
</dbReference>
<feature type="region of interest" description="Disordered" evidence="1">
    <location>
        <begin position="378"/>
        <end position="409"/>
    </location>
</feature>
<gene>
    <name evidence="2" type="ORF">CBR_g48387</name>
</gene>
<keyword evidence="3" id="KW-1185">Reference proteome</keyword>
<name>A0A388M2Q9_CHABU</name>
<feature type="compositionally biased region" description="Basic and acidic residues" evidence="1">
    <location>
        <begin position="128"/>
        <end position="137"/>
    </location>
</feature>
<evidence type="ECO:0000313" key="2">
    <source>
        <dbReference type="EMBL" id="GBG88769.1"/>
    </source>
</evidence>
<protein>
    <submittedName>
        <fullName evidence="2">Uncharacterized protein</fullName>
    </submittedName>
</protein>
<comment type="caution">
    <text evidence="2">The sequence shown here is derived from an EMBL/GenBank/DDBJ whole genome shotgun (WGS) entry which is preliminary data.</text>
</comment>
<organism evidence="2 3">
    <name type="scientific">Chara braunii</name>
    <name type="common">Braun's stonewort</name>
    <dbReference type="NCBI Taxonomy" id="69332"/>
    <lineage>
        <taxon>Eukaryota</taxon>
        <taxon>Viridiplantae</taxon>
        <taxon>Streptophyta</taxon>
        <taxon>Charophyceae</taxon>
        <taxon>Charales</taxon>
        <taxon>Characeae</taxon>
        <taxon>Chara</taxon>
    </lineage>
</organism>
<feature type="compositionally biased region" description="Basic residues" evidence="1">
    <location>
        <begin position="115"/>
        <end position="127"/>
    </location>
</feature>
<reference evidence="2 3" key="1">
    <citation type="journal article" date="2018" name="Cell">
        <title>The Chara Genome: Secondary Complexity and Implications for Plant Terrestrialization.</title>
        <authorList>
            <person name="Nishiyama T."/>
            <person name="Sakayama H."/>
            <person name="Vries J.D."/>
            <person name="Buschmann H."/>
            <person name="Saint-Marcoux D."/>
            <person name="Ullrich K.K."/>
            <person name="Haas F.B."/>
            <person name="Vanderstraeten L."/>
            <person name="Becker D."/>
            <person name="Lang D."/>
            <person name="Vosolsobe S."/>
            <person name="Rombauts S."/>
            <person name="Wilhelmsson P.K.I."/>
            <person name="Janitza P."/>
            <person name="Kern R."/>
            <person name="Heyl A."/>
            <person name="Rumpler F."/>
            <person name="Villalobos L.I.A.C."/>
            <person name="Clay J.M."/>
            <person name="Skokan R."/>
            <person name="Toyoda A."/>
            <person name="Suzuki Y."/>
            <person name="Kagoshima H."/>
            <person name="Schijlen E."/>
            <person name="Tajeshwar N."/>
            <person name="Catarino B."/>
            <person name="Hetherington A.J."/>
            <person name="Saltykova A."/>
            <person name="Bonnot C."/>
            <person name="Breuninger H."/>
            <person name="Symeonidi A."/>
            <person name="Radhakrishnan G.V."/>
            <person name="Van Nieuwerburgh F."/>
            <person name="Deforce D."/>
            <person name="Chang C."/>
            <person name="Karol K.G."/>
            <person name="Hedrich R."/>
            <person name="Ulvskov P."/>
            <person name="Glockner G."/>
            <person name="Delwiche C.F."/>
            <person name="Petrasek J."/>
            <person name="Van de Peer Y."/>
            <person name="Friml J."/>
            <person name="Beilby M."/>
            <person name="Dolan L."/>
            <person name="Kohara Y."/>
            <person name="Sugano S."/>
            <person name="Fujiyama A."/>
            <person name="Delaux P.-M."/>
            <person name="Quint M."/>
            <person name="TheiBen G."/>
            <person name="Hagemann M."/>
            <person name="Harholt J."/>
            <person name="Dunand C."/>
            <person name="Zachgo S."/>
            <person name="Langdale J."/>
            <person name="Maumus F."/>
            <person name="Straeten D.V.D."/>
            <person name="Gould S.B."/>
            <person name="Rensing S.A."/>
        </authorList>
    </citation>
    <scope>NUCLEOTIDE SEQUENCE [LARGE SCALE GENOMIC DNA]</scope>
    <source>
        <strain evidence="2 3">S276</strain>
    </source>
</reference>
<feature type="compositionally biased region" description="Low complexity" evidence="1">
    <location>
        <begin position="189"/>
        <end position="219"/>
    </location>
</feature>
<evidence type="ECO:0000256" key="1">
    <source>
        <dbReference type="SAM" id="MobiDB-lite"/>
    </source>
</evidence>
<proteinExistence type="predicted"/>
<feature type="region of interest" description="Disordered" evidence="1">
    <location>
        <begin position="175"/>
        <end position="219"/>
    </location>
</feature>
<dbReference type="Proteomes" id="UP000265515">
    <property type="component" value="Unassembled WGS sequence"/>
</dbReference>
<accession>A0A388M2Q9</accession>
<dbReference type="AlphaFoldDB" id="A0A388M2Q9"/>
<feature type="region of interest" description="Disordered" evidence="1">
    <location>
        <begin position="94"/>
        <end position="148"/>
    </location>
</feature>
<sequence length="409" mass="43903">MAAEPCRLAVDTQWILGGMDDLCLSDASLSDTENSAFDADAESPGDSMCYALASNAYLDTIYVSDCDVPRDSLGRSPVTCCFCYSCCQNNLPPVSGERSVGVSSTSSRTREARARRGLRRAKGKREKRREGTADDCGKQSGTGVSGSHVCSPSVVMANDSSEVCMRGGAWCPSGAHPSADQCPRETDTASMANDSSASFSSASSSISPRSELVPSSPSSGYMGGGVCCVVDDSFMLSSSDYDSEAELGSVDVATSRLRFPEGLQIIAGTAHLQKEELPDIQTQGLPVLTVRQQRGLAGGIWQRSWMWNTVVSVFLTAAGAFLTGGGIKFKVGSRWPSVYQRGEVPRLRLPAEEDRRYRIQYRVALNGHLVMEKVPLHARRTSEEGEGEGEQGEERMEVHGGQKMITDSV</sequence>